<dbReference type="InterPro" id="IPR036217">
    <property type="entry name" value="MethylDNA_cys_MeTrfase_DNAb"/>
</dbReference>
<name>A0ABT7XL58_9NEIS</name>
<dbReference type="SUPFAM" id="SSF46767">
    <property type="entry name" value="Methylated DNA-protein cysteine methyltransferase, C-terminal domain"/>
    <property type="match status" value="1"/>
</dbReference>
<dbReference type="Pfam" id="PF12833">
    <property type="entry name" value="HTH_18"/>
    <property type="match status" value="1"/>
</dbReference>
<evidence type="ECO:0000313" key="11">
    <source>
        <dbReference type="Proteomes" id="UP001168540"/>
    </source>
</evidence>
<keyword evidence="2 10" id="KW-0489">Methyltransferase</keyword>
<evidence type="ECO:0000256" key="6">
    <source>
        <dbReference type="ARBA" id="ARBA00023163"/>
    </source>
</evidence>
<evidence type="ECO:0000256" key="8">
    <source>
        <dbReference type="ARBA" id="ARBA00049348"/>
    </source>
</evidence>
<dbReference type="InterPro" id="IPR036388">
    <property type="entry name" value="WH-like_DNA-bd_sf"/>
</dbReference>
<dbReference type="InterPro" id="IPR018060">
    <property type="entry name" value="HTH_AraC"/>
</dbReference>
<evidence type="ECO:0000256" key="7">
    <source>
        <dbReference type="ARBA" id="ARBA00023204"/>
    </source>
</evidence>
<evidence type="ECO:0000313" key="10">
    <source>
        <dbReference type="EMBL" id="MDN0074438.1"/>
    </source>
</evidence>
<sequence>MLSDNEDGLQARDYQRIASAIGWLTRHAEEQPALAELAGALNLSESHLQRLFTRLAGVSPKRFVQHLTLSAAKARLADGGALLPHAYALGLSGGGRLHDLFVTLEAMTPGEYRAGGAGLTLRWGVHATRFGPVVIAMSPRGVCLVEFVDDDAPAVLRVAQRWPNARLVGEPAATATIATRLFEPLAAASGQPLPLLVKGSNFQLQVWRALLTIPYGELASYRQIAAAIGQPGASRAVGNAVGANPLAWLIPCHRVIRAEGALGDYRWGLERKAALIGWEAAEVDRAAEPATAEEA</sequence>
<dbReference type="SUPFAM" id="SSF53155">
    <property type="entry name" value="Methylated DNA-protein cysteine methyltransferase domain"/>
    <property type="match status" value="1"/>
</dbReference>
<evidence type="ECO:0000259" key="9">
    <source>
        <dbReference type="PROSITE" id="PS01124"/>
    </source>
</evidence>
<dbReference type="PROSITE" id="PS01124">
    <property type="entry name" value="HTH_ARAC_FAMILY_2"/>
    <property type="match status" value="1"/>
</dbReference>
<keyword evidence="5" id="KW-0805">Transcription regulation</keyword>
<dbReference type="InterPro" id="IPR009057">
    <property type="entry name" value="Homeodomain-like_sf"/>
</dbReference>
<dbReference type="InterPro" id="IPR001497">
    <property type="entry name" value="MethylDNA_cys_MeTrfase_AS"/>
</dbReference>
<comment type="catalytic activity">
    <reaction evidence="1">
        <text>a 4-O-methyl-thymidine in DNA + L-cysteinyl-[protein] = a thymidine in DNA + S-methyl-L-cysteinyl-[protein]</text>
        <dbReference type="Rhea" id="RHEA:53428"/>
        <dbReference type="Rhea" id="RHEA-COMP:10131"/>
        <dbReference type="Rhea" id="RHEA-COMP:10132"/>
        <dbReference type="Rhea" id="RHEA-COMP:13555"/>
        <dbReference type="Rhea" id="RHEA-COMP:13556"/>
        <dbReference type="ChEBI" id="CHEBI:29950"/>
        <dbReference type="ChEBI" id="CHEBI:82612"/>
        <dbReference type="ChEBI" id="CHEBI:137386"/>
        <dbReference type="ChEBI" id="CHEBI:137387"/>
        <dbReference type="EC" id="2.1.1.63"/>
    </reaction>
</comment>
<organism evidence="10 11">
    <name type="scientific">Crenobacter oryzisoli</name>
    <dbReference type="NCBI Taxonomy" id="3056844"/>
    <lineage>
        <taxon>Bacteria</taxon>
        <taxon>Pseudomonadati</taxon>
        <taxon>Pseudomonadota</taxon>
        <taxon>Betaproteobacteria</taxon>
        <taxon>Neisseriales</taxon>
        <taxon>Neisseriaceae</taxon>
        <taxon>Crenobacter</taxon>
    </lineage>
</organism>
<dbReference type="Gene3D" id="1.10.10.60">
    <property type="entry name" value="Homeodomain-like"/>
    <property type="match status" value="1"/>
</dbReference>
<keyword evidence="3 10" id="KW-0808">Transferase</keyword>
<evidence type="ECO:0000256" key="2">
    <source>
        <dbReference type="ARBA" id="ARBA00022603"/>
    </source>
</evidence>
<protein>
    <submittedName>
        <fullName evidence="10">Methylated-DNA--[protein]-cysteine S-methyltransferase</fullName>
        <ecNumber evidence="10">2.1.1.63</ecNumber>
    </submittedName>
</protein>
<comment type="caution">
    <text evidence="10">The sequence shown here is derived from an EMBL/GenBank/DDBJ whole genome shotgun (WGS) entry which is preliminary data.</text>
</comment>
<dbReference type="PROSITE" id="PS00374">
    <property type="entry name" value="MGMT"/>
    <property type="match status" value="1"/>
</dbReference>
<dbReference type="InterPro" id="IPR036631">
    <property type="entry name" value="MGMT_N_sf"/>
</dbReference>
<dbReference type="GO" id="GO:0003908">
    <property type="term" value="F:methylated-DNA-[protein]-cysteine S-methyltransferase activity"/>
    <property type="evidence" value="ECO:0007669"/>
    <property type="project" value="UniProtKB-EC"/>
</dbReference>
<dbReference type="EC" id="2.1.1.63" evidence="10"/>
<evidence type="ECO:0000256" key="5">
    <source>
        <dbReference type="ARBA" id="ARBA00023015"/>
    </source>
</evidence>
<dbReference type="RefSeq" id="WP_289829008.1">
    <property type="nucleotide sequence ID" value="NZ_JAUEDK010000007.1"/>
</dbReference>
<reference evidence="10" key="1">
    <citation type="submission" date="2023-06" db="EMBL/GenBank/DDBJ databases">
        <authorList>
            <person name="Zhang S."/>
        </authorList>
    </citation>
    <scope>NUCLEOTIDE SEQUENCE</scope>
    <source>
        <strain evidence="10">SG2303</strain>
    </source>
</reference>
<dbReference type="InterPro" id="IPR014048">
    <property type="entry name" value="MethylDNA_cys_MeTrfase_DNA-bd"/>
</dbReference>
<proteinExistence type="predicted"/>
<dbReference type="EMBL" id="JAUEDK010000007">
    <property type="protein sequence ID" value="MDN0074438.1"/>
    <property type="molecule type" value="Genomic_DNA"/>
</dbReference>
<dbReference type="Pfam" id="PF01035">
    <property type="entry name" value="DNA_binding_1"/>
    <property type="match status" value="1"/>
</dbReference>
<keyword evidence="6" id="KW-0804">Transcription</keyword>
<dbReference type="SUPFAM" id="SSF46689">
    <property type="entry name" value="Homeodomain-like"/>
    <property type="match status" value="1"/>
</dbReference>
<evidence type="ECO:0000256" key="1">
    <source>
        <dbReference type="ARBA" id="ARBA00001286"/>
    </source>
</evidence>
<accession>A0ABT7XL58</accession>
<dbReference type="GO" id="GO:0032259">
    <property type="term" value="P:methylation"/>
    <property type="evidence" value="ECO:0007669"/>
    <property type="project" value="UniProtKB-KW"/>
</dbReference>
<dbReference type="Gene3D" id="1.10.10.10">
    <property type="entry name" value="Winged helix-like DNA-binding domain superfamily/Winged helix DNA-binding domain"/>
    <property type="match status" value="1"/>
</dbReference>
<dbReference type="Gene3D" id="3.30.160.70">
    <property type="entry name" value="Methylated DNA-protein cysteine methyltransferase domain"/>
    <property type="match status" value="1"/>
</dbReference>
<evidence type="ECO:0000256" key="3">
    <source>
        <dbReference type="ARBA" id="ARBA00022679"/>
    </source>
</evidence>
<dbReference type="CDD" id="cd06445">
    <property type="entry name" value="ATase"/>
    <property type="match status" value="1"/>
</dbReference>
<gene>
    <name evidence="10" type="ORF">QU481_05955</name>
</gene>
<comment type="catalytic activity">
    <reaction evidence="8">
        <text>a 6-O-methyl-2'-deoxyguanosine in DNA + L-cysteinyl-[protein] = S-methyl-L-cysteinyl-[protein] + a 2'-deoxyguanosine in DNA</text>
        <dbReference type="Rhea" id="RHEA:24000"/>
        <dbReference type="Rhea" id="RHEA-COMP:10131"/>
        <dbReference type="Rhea" id="RHEA-COMP:10132"/>
        <dbReference type="Rhea" id="RHEA-COMP:11367"/>
        <dbReference type="Rhea" id="RHEA-COMP:11368"/>
        <dbReference type="ChEBI" id="CHEBI:29950"/>
        <dbReference type="ChEBI" id="CHEBI:82612"/>
        <dbReference type="ChEBI" id="CHEBI:85445"/>
        <dbReference type="ChEBI" id="CHEBI:85448"/>
        <dbReference type="EC" id="2.1.1.63"/>
    </reaction>
</comment>
<keyword evidence="4" id="KW-0227">DNA damage</keyword>
<feature type="domain" description="HTH araC/xylS-type" evidence="9">
    <location>
        <begin position="18"/>
        <end position="115"/>
    </location>
</feature>
<dbReference type="SMART" id="SM00342">
    <property type="entry name" value="HTH_ARAC"/>
    <property type="match status" value="1"/>
</dbReference>
<dbReference type="PANTHER" id="PTHR10815">
    <property type="entry name" value="METHYLATED-DNA--PROTEIN-CYSTEINE METHYLTRANSFERASE"/>
    <property type="match status" value="1"/>
</dbReference>
<dbReference type="PANTHER" id="PTHR10815:SF13">
    <property type="entry name" value="METHYLATED-DNA--PROTEIN-CYSTEINE METHYLTRANSFERASE"/>
    <property type="match status" value="1"/>
</dbReference>
<dbReference type="Proteomes" id="UP001168540">
    <property type="component" value="Unassembled WGS sequence"/>
</dbReference>
<keyword evidence="7" id="KW-0234">DNA repair</keyword>
<dbReference type="NCBIfam" id="TIGR00589">
    <property type="entry name" value="ogt"/>
    <property type="match status" value="1"/>
</dbReference>
<keyword evidence="11" id="KW-1185">Reference proteome</keyword>
<evidence type="ECO:0000256" key="4">
    <source>
        <dbReference type="ARBA" id="ARBA00022763"/>
    </source>
</evidence>